<dbReference type="GO" id="GO:0016747">
    <property type="term" value="F:acyltransferase activity, transferring groups other than amino-acyl groups"/>
    <property type="evidence" value="ECO:0007669"/>
    <property type="project" value="InterPro"/>
</dbReference>
<dbReference type="KEGG" id="mmas:MYMAC_002294"/>
<name>A0A250JS34_9BACT</name>
<organism evidence="2 3">
    <name type="scientific">Corallococcus macrosporus DSM 14697</name>
    <dbReference type="NCBI Taxonomy" id="1189310"/>
    <lineage>
        <taxon>Bacteria</taxon>
        <taxon>Pseudomonadati</taxon>
        <taxon>Myxococcota</taxon>
        <taxon>Myxococcia</taxon>
        <taxon>Myxococcales</taxon>
        <taxon>Cystobacterineae</taxon>
        <taxon>Myxococcaceae</taxon>
        <taxon>Corallococcus</taxon>
    </lineage>
</organism>
<dbReference type="SUPFAM" id="SSF55729">
    <property type="entry name" value="Acyl-CoA N-acyltransferases (Nat)"/>
    <property type="match status" value="1"/>
</dbReference>
<dbReference type="Proteomes" id="UP000217343">
    <property type="component" value="Chromosome"/>
</dbReference>
<dbReference type="InterPro" id="IPR016181">
    <property type="entry name" value="Acyl_CoA_acyltransferase"/>
</dbReference>
<gene>
    <name evidence="2" type="ORF">MYMAC_002294</name>
</gene>
<evidence type="ECO:0000313" key="3">
    <source>
        <dbReference type="Proteomes" id="UP000217343"/>
    </source>
</evidence>
<protein>
    <submittedName>
        <fullName evidence="2">Acetyltransferase</fullName>
    </submittedName>
</protein>
<reference evidence="2 3" key="1">
    <citation type="submission" date="2017-06" db="EMBL/GenBank/DDBJ databases">
        <title>Sequencing and comparative analysis of myxobacterial genomes.</title>
        <authorList>
            <person name="Rupp O."/>
            <person name="Goesmann A."/>
            <person name="Sogaard-Andersen L."/>
        </authorList>
    </citation>
    <scope>NUCLEOTIDE SEQUENCE [LARGE SCALE GENOMIC DNA]</scope>
    <source>
        <strain evidence="2 3">DSM 14697</strain>
    </source>
</reference>
<dbReference type="PROSITE" id="PS51186">
    <property type="entry name" value="GNAT"/>
    <property type="match status" value="1"/>
</dbReference>
<feature type="domain" description="N-acetyltransferase" evidence="1">
    <location>
        <begin position="27"/>
        <end position="174"/>
    </location>
</feature>
<keyword evidence="3" id="KW-1185">Reference proteome</keyword>
<dbReference type="Pfam" id="PF13673">
    <property type="entry name" value="Acetyltransf_10"/>
    <property type="match status" value="1"/>
</dbReference>
<proteinExistence type="predicted"/>
<dbReference type="AlphaFoldDB" id="A0A250JS34"/>
<dbReference type="EMBL" id="CP022203">
    <property type="protein sequence ID" value="ATB46689.1"/>
    <property type="molecule type" value="Genomic_DNA"/>
</dbReference>
<accession>A0A250JS34</accession>
<keyword evidence="2" id="KW-0808">Transferase</keyword>
<evidence type="ECO:0000259" key="1">
    <source>
        <dbReference type="PROSITE" id="PS51186"/>
    </source>
</evidence>
<dbReference type="Gene3D" id="3.40.630.30">
    <property type="match status" value="1"/>
</dbReference>
<sequence length="177" mass="20028">MRHASAEEGPGRLPMLDAHLMRSWQWKSFQALSLDELYDVLALRQEVFVVEQRSIYQDVDGYDRGAEHLLLYTEPRGARLLAAYLRVLPPGLKYPQASSLGRVVTSPRARAQGLGRELVAQGIARLDSLYPEAPIHIGAQHYLQRFYEGFGFQARGDVYDEDGIPHIDMVRPARGPR</sequence>
<evidence type="ECO:0000313" key="2">
    <source>
        <dbReference type="EMBL" id="ATB46689.1"/>
    </source>
</evidence>
<dbReference type="InterPro" id="IPR000182">
    <property type="entry name" value="GNAT_dom"/>
</dbReference>